<dbReference type="InParanoid" id="Q23J49"/>
<dbReference type="HOGENOM" id="CLU_2890779_0_0_1"/>
<sequence>MHQFYFLHQSSFFIKGPRIISEPGKRRAIRWVLKNLVDLGADFDFEPNGFEFKNLLPIAHSKF</sequence>
<keyword evidence="2" id="KW-1185">Reference proteome</keyword>
<proteinExistence type="predicted"/>
<dbReference type="EMBL" id="GG662691">
    <property type="protein sequence ID" value="EAR96655.1"/>
    <property type="molecule type" value="Genomic_DNA"/>
</dbReference>
<accession>Q23J49</accession>
<evidence type="ECO:0000313" key="1">
    <source>
        <dbReference type="EMBL" id="EAR96655.1"/>
    </source>
</evidence>
<dbReference type="RefSeq" id="XP_001016900.1">
    <property type="nucleotide sequence ID" value="XM_001016900.1"/>
</dbReference>
<dbReference type="AlphaFoldDB" id="Q23J49"/>
<protein>
    <submittedName>
        <fullName evidence="1">Uncharacterized protein</fullName>
    </submittedName>
</protein>
<dbReference type="Proteomes" id="UP000009168">
    <property type="component" value="Unassembled WGS sequence"/>
</dbReference>
<organism evidence="1 2">
    <name type="scientific">Tetrahymena thermophila (strain SB210)</name>
    <dbReference type="NCBI Taxonomy" id="312017"/>
    <lineage>
        <taxon>Eukaryota</taxon>
        <taxon>Sar</taxon>
        <taxon>Alveolata</taxon>
        <taxon>Ciliophora</taxon>
        <taxon>Intramacronucleata</taxon>
        <taxon>Oligohymenophorea</taxon>
        <taxon>Hymenostomatida</taxon>
        <taxon>Tetrahymenina</taxon>
        <taxon>Tetrahymenidae</taxon>
        <taxon>Tetrahymena</taxon>
    </lineage>
</organism>
<dbReference type="GeneID" id="7835271"/>
<name>Q23J49_TETTS</name>
<evidence type="ECO:0000313" key="2">
    <source>
        <dbReference type="Proteomes" id="UP000009168"/>
    </source>
</evidence>
<dbReference type="KEGG" id="tet:TTHERM_00491230"/>
<reference evidence="2" key="1">
    <citation type="journal article" date="2006" name="PLoS Biol.">
        <title>Macronuclear genome sequence of the ciliate Tetrahymena thermophila, a model eukaryote.</title>
        <authorList>
            <person name="Eisen J.A."/>
            <person name="Coyne R.S."/>
            <person name="Wu M."/>
            <person name="Wu D."/>
            <person name="Thiagarajan M."/>
            <person name="Wortman J.R."/>
            <person name="Badger J.H."/>
            <person name="Ren Q."/>
            <person name="Amedeo P."/>
            <person name="Jones K.M."/>
            <person name="Tallon L.J."/>
            <person name="Delcher A.L."/>
            <person name="Salzberg S.L."/>
            <person name="Silva J.C."/>
            <person name="Haas B.J."/>
            <person name="Majoros W.H."/>
            <person name="Farzad M."/>
            <person name="Carlton J.M."/>
            <person name="Smith R.K. Jr."/>
            <person name="Garg J."/>
            <person name="Pearlman R.E."/>
            <person name="Karrer K.M."/>
            <person name="Sun L."/>
            <person name="Manning G."/>
            <person name="Elde N.C."/>
            <person name="Turkewitz A.P."/>
            <person name="Asai D.J."/>
            <person name="Wilkes D.E."/>
            <person name="Wang Y."/>
            <person name="Cai H."/>
            <person name="Collins K."/>
            <person name="Stewart B.A."/>
            <person name="Lee S.R."/>
            <person name="Wilamowska K."/>
            <person name="Weinberg Z."/>
            <person name="Ruzzo W.L."/>
            <person name="Wloga D."/>
            <person name="Gaertig J."/>
            <person name="Frankel J."/>
            <person name="Tsao C.-C."/>
            <person name="Gorovsky M.A."/>
            <person name="Keeling P.J."/>
            <person name="Waller R.F."/>
            <person name="Patron N.J."/>
            <person name="Cherry J.M."/>
            <person name="Stover N.A."/>
            <person name="Krieger C.J."/>
            <person name="del Toro C."/>
            <person name="Ryder H.F."/>
            <person name="Williamson S.C."/>
            <person name="Barbeau R.A."/>
            <person name="Hamilton E.P."/>
            <person name="Orias E."/>
        </authorList>
    </citation>
    <scope>NUCLEOTIDE SEQUENCE [LARGE SCALE GENOMIC DNA]</scope>
    <source>
        <strain evidence="2">SB210</strain>
    </source>
</reference>
<gene>
    <name evidence="1" type="ORF">TTHERM_00491230</name>
</gene>